<proteinExistence type="predicted"/>
<dbReference type="Proteomes" id="UP001159405">
    <property type="component" value="Unassembled WGS sequence"/>
</dbReference>
<dbReference type="EMBL" id="CALNXK010000079">
    <property type="protein sequence ID" value="CAH3146721.1"/>
    <property type="molecule type" value="Genomic_DNA"/>
</dbReference>
<dbReference type="InterPro" id="IPR036291">
    <property type="entry name" value="NAD(P)-bd_dom_sf"/>
</dbReference>
<evidence type="ECO:0000313" key="3">
    <source>
        <dbReference type="Proteomes" id="UP001159405"/>
    </source>
</evidence>
<dbReference type="PRINTS" id="PR00081">
    <property type="entry name" value="GDHRDH"/>
</dbReference>
<evidence type="ECO:0000313" key="2">
    <source>
        <dbReference type="EMBL" id="CAH3146721.1"/>
    </source>
</evidence>
<dbReference type="Pfam" id="PF13561">
    <property type="entry name" value="adh_short_C2"/>
    <property type="match status" value="1"/>
</dbReference>
<keyword evidence="3" id="KW-1185">Reference proteome</keyword>
<gene>
    <name evidence="2" type="ORF">PLOB_00045247</name>
</gene>
<dbReference type="InterPro" id="IPR002347">
    <property type="entry name" value="SDR_fam"/>
</dbReference>
<protein>
    <submittedName>
        <fullName evidence="2">Uncharacterized protein</fullName>
    </submittedName>
</protein>
<evidence type="ECO:0000256" key="1">
    <source>
        <dbReference type="ARBA" id="ARBA00023002"/>
    </source>
</evidence>
<organism evidence="2 3">
    <name type="scientific">Porites lobata</name>
    <dbReference type="NCBI Taxonomy" id="104759"/>
    <lineage>
        <taxon>Eukaryota</taxon>
        <taxon>Metazoa</taxon>
        <taxon>Cnidaria</taxon>
        <taxon>Anthozoa</taxon>
        <taxon>Hexacorallia</taxon>
        <taxon>Scleractinia</taxon>
        <taxon>Fungiina</taxon>
        <taxon>Poritidae</taxon>
        <taxon>Porites</taxon>
    </lineage>
</organism>
<dbReference type="SUPFAM" id="SSF51735">
    <property type="entry name" value="NAD(P)-binding Rossmann-fold domains"/>
    <property type="match status" value="1"/>
</dbReference>
<reference evidence="2 3" key="1">
    <citation type="submission" date="2022-05" db="EMBL/GenBank/DDBJ databases">
        <authorList>
            <consortium name="Genoscope - CEA"/>
            <person name="William W."/>
        </authorList>
    </citation>
    <scope>NUCLEOTIDE SEQUENCE [LARGE SCALE GENOMIC DNA]</scope>
</reference>
<dbReference type="PROSITE" id="PS00061">
    <property type="entry name" value="ADH_SHORT"/>
    <property type="match status" value="1"/>
</dbReference>
<comment type="caution">
    <text evidence="2">The sequence shown here is derived from an EMBL/GenBank/DDBJ whole genome shotgun (WGS) entry which is preliminary data.</text>
</comment>
<name>A0ABN8PM78_9CNID</name>
<dbReference type="PRINTS" id="PR00080">
    <property type="entry name" value="SDRFAMILY"/>
</dbReference>
<sequence>MFCQVLPVQGDLEKDEDIKALLEATIKHFGKLDILVNNAGIVAKGTIETTSLESFDKVMRINTRAVFYLTSLAVPYLTETKGCVVNVSSVNGMRSFPGVLAYCMSKSAVDQLTRCAALELASKQIRVNSVNPGVITTEIHKRGGMNEEEYQKFLERCKETHALGRPGNVEEVASVIAFLASSDASYMTGASLPVDGGRHAMCPR</sequence>
<dbReference type="InterPro" id="IPR020904">
    <property type="entry name" value="Sc_DH/Rdtase_CS"/>
</dbReference>
<dbReference type="PANTHER" id="PTHR43975:SF2">
    <property type="entry name" value="EG:BACR7A4.14 PROTEIN-RELATED"/>
    <property type="match status" value="1"/>
</dbReference>
<keyword evidence="1" id="KW-0560">Oxidoreductase</keyword>
<accession>A0ABN8PM78</accession>
<dbReference type="Gene3D" id="3.40.50.720">
    <property type="entry name" value="NAD(P)-binding Rossmann-like Domain"/>
    <property type="match status" value="1"/>
</dbReference>
<dbReference type="PANTHER" id="PTHR43975">
    <property type="entry name" value="ZGC:101858"/>
    <property type="match status" value="1"/>
</dbReference>